<dbReference type="PROSITE" id="PS50922">
    <property type="entry name" value="TLC"/>
    <property type="match status" value="1"/>
</dbReference>
<dbReference type="GO" id="GO:0046513">
    <property type="term" value="P:ceramide biosynthetic process"/>
    <property type="evidence" value="ECO:0007669"/>
    <property type="project" value="InterPro"/>
</dbReference>
<evidence type="ECO:0000256" key="4">
    <source>
        <dbReference type="ARBA" id="ARBA00022989"/>
    </source>
</evidence>
<comment type="similarity">
    <text evidence="2">Belongs to the sphingosine N-acyltransferase family.</text>
</comment>
<dbReference type="PANTHER" id="PTHR12560:SF0">
    <property type="entry name" value="LD18904P"/>
    <property type="match status" value="1"/>
</dbReference>
<feature type="transmembrane region" description="Helical" evidence="8">
    <location>
        <begin position="257"/>
        <end position="283"/>
    </location>
</feature>
<protein>
    <submittedName>
        <fullName evidence="10">Longevity-assurance protein</fullName>
    </submittedName>
</protein>
<dbReference type="GO" id="GO:0016020">
    <property type="term" value="C:membrane"/>
    <property type="evidence" value="ECO:0007669"/>
    <property type="project" value="UniProtKB-SubCell"/>
</dbReference>
<feature type="transmembrane region" description="Helical" evidence="8">
    <location>
        <begin position="38"/>
        <end position="60"/>
    </location>
</feature>
<keyword evidence="5 6" id="KW-0472">Membrane</keyword>
<feature type="region of interest" description="Disordered" evidence="7">
    <location>
        <begin position="368"/>
        <end position="427"/>
    </location>
</feature>
<keyword evidence="4 8" id="KW-1133">Transmembrane helix</keyword>
<feature type="domain" description="TLC" evidence="9">
    <location>
        <begin position="127"/>
        <end position="363"/>
    </location>
</feature>
<evidence type="ECO:0000256" key="6">
    <source>
        <dbReference type="PROSITE-ProRule" id="PRU00205"/>
    </source>
</evidence>
<feature type="transmembrane region" description="Helical" evidence="8">
    <location>
        <begin position="171"/>
        <end position="193"/>
    </location>
</feature>
<dbReference type="STRING" id="404692.A0A0J6YIF4"/>
<dbReference type="InterPro" id="IPR006634">
    <property type="entry name" value="TLC-dom"/>
</dbReference>
<dbReference type="EMBL" id="DS028097">
    <property type="protein sequence ID" value="KMP08451.1"/>
    <property type="molecule type" value="Genomic_DNA"/>
</dbReference>
<feature type="region of interest" description="Disordered" evidence="7">
    <location>
        <begin position="1"/>
        <end position="26"/>
    </location>
</feature>
<dbReference type="OrthoDB" id="537032at2759"/>
<feature type="transmembrane region" description="Helical" evidence="8">
    <location>
        <begin position="90"/>
        <end position="112"/>
    </location>
</feature>
<gene>
    <name evidence="10" type="ORF">CIRG_08132</name>
</gene>
<reference evidence="11" key="1">
    <citation type="journal article" date="2010" name="Genome Res.">
        <title>Population genomic sequencing of Coccidioides fungi reveals recent hybridization and transposon control.</title>
        <authorList>
            <person name="Neafsey D.E."/>
            <person name="Barker B.M."/>
            <person name="Sharpton T.J."/>
            <person name="Stajich J.E."/>
            <person name="Park D.J."/>
            <person name="Whiston E."/>
            <person name="Hung C.-Y."/>
            <person name="McMahan C."/>
            <person name="White J."/>
            <person name="Sykes S."/>
            <person name="Heiman D."/>
            <person name="Young S."/>
            <person name="Zeng Q."/>
            <person name="Abouelleil A."/>
            <person name="Aftuck L."/>
            <person name="Bessette D."/>
            <person name="Brown A."/>
            <person name="FitzGerald M."/>
            <person name="Lui A."/>
            <person name="Macdonald J.P."/>
            <person name="Priest M."/>
            <person name="Orbach M.J."/>
            <person name="Galgiani J.N."/>
            <person name="Kirkland T.N."/>
            <person name="Cole G.T."/>
            <person name="Birren B.W."/>
            <person name="Henn M.R."/>
            <person name="Taylor J.W."/>
            <person name="Rounsley S.D."/>
        </authorList>
    </citation>
    <scope>NUCLEOTIDE SEQUENCE [LARGE SCALE GENOMIC DNA]</scope>
    <source>
        <strain evidence="11">RMSCC 2394</strain>
    </source>
</reference>
<accession>A0A0J6YIF4</accession>
<evidence type="ECO:0000256" key="8">
    <source>
        <dbReference type="SAM" id="Phobius"/>
    </source>
</evidence>
<evidence type="ECO:0000256" key="5">
    <source>
        <dbReference type="ARBA" id="ARBA00023136"/>
    </source>
</evidence>
<proteinExistence type="inferred from homology"/>
<feature type="transmembrane region" description="Helical" evidence="8">
    <location>
        <begin position="133"/>
        <end position="151"/>
    </location>
</feature>
<dbReference type="AlphaFoldDB" id="A0A0J6YIF4"/>
<dbReference type="InterPro" id="IPR016439">
    <property type="entry name" value="Lag1/Lac1-like"/>
</dbReference>
<feature type="transmembrane region" description="Helical" evidence="8">
    <location>
        <begin position="334"/>
        <end position="355"/>
    </location>
</feature>
<comment type="subcellular location">
    <subcellularLocation>
        <location evidence="1">Membrane</location>
        <topology evidence="1">Multi-pass membrane protein</topology>
    </subcellularLocation>
</comment>
<dbReference type="Proteomes" id="UP000054565">
    <property type="component" value="Unassembled WGS sequence"/>
</dbReference>
<dbReference type="Pfam" id="PF03798">
    <property type="entry name" value="TRAM_LAG1_CLN8"/>
    <property type="match status" value="1"/>
</dbReference>
<evidence type="ECO:0000256" key="1">
    <source>
        <dbReference type="ARBA" id="ARBA00004141"/>
    </source>
</evidence>
<dbReference type="SMART" id="SM00724">
    <property type="entry name" value="TLC"/>
    <property type="match status" value="1"/>
</dbReference>
<name>A0A0J6YIF4_COCIT</name>
<dbReference type="GO" id="GO:0050291">
    <property type="term" value="F:sphingosine N-acyltransferase activity"/>
    <property type="evidence" value="ECO:0007669"/>
    <property type="project" value="InterPro"/>
</dbReference>
<organism evidence="10 11">
    <name type="scientific">Coccidioides immitis RMSCC 2394</name>
    <dbReference type="NCBI Taxonomy" id="404692"/>
    <lineage>
        <taxon>Eukaryota</taxon>
        <taxon>Fungi</taxon>
        <taxon>Dikarya</taxon>
        <taxon>Ascomycota</taxon>
        <taxon>Pezizomycotina</taxon>
        <taxon>Eurotiomycetes</taxon>
        <taxon>Eurotiomycetidae</taxon>
        <taxon>Onygenales</taxon>
        <taxon>Onygenaceae</taxon>
        <taxon>Coccidioides</taxon>
    </lineage>
</organism>
<evidence type="ECO:0000259" key="9">
    <source>
        <dbReference type="PROSITE" id="PS50922"/>
    </source>
</evidence>
<dbReference type="PANTHER" id="PTHR12560">
    <property type="entry name" value="LONGEVITY ASSURANCE FACTOR 1 LAG1"/>
    <property type="match status" value="1"/>
</dbReference>
<feature type="compositionally biased region" description="Polar residues" evidence="7">
    <location>
        <begin position="403"/>
        <end position="415"/>
    </location>
</feature>
<evidence type="ECO:0000313" key="10">
    <source>
        <dbReference type="EMBL" id="KMP08451.1"/>
    </source>
</evidence>
<evidence type="ECO:0000256" key="7">
    <source>
        <dbReference type="SAM" id="MobiDB-lite"/>
    </source>
</evidence>
<evidence type="ECO:0000256" key="3">
    <source>
        <dbReference type="ARBA" id="ARBA00022692"/>
    </source>
</evidence>
<evidence type="ECO:0000256" key="2">
    <source>
        <dbReference type="ARBA" id="ARBA00009808"/>
    </source>
</evidence>
<sequence>MAKPARSHSNSVTEVEACVSSPEGRGSIRKDASLRERLLSNQIGISLTILTMIFAVHNLYPSLRPYTSPFLTLPHYRSTKGIYVQGWDDLYFIIGSMVAFTAIRAIAIDWILMPIAQQLGLKLKASLRFAEQGWLLVYYIVFWSYGLYIWMNSKYWMDFREIWTDWPSREIPGYFKLYCLLQLSFWLQQIFVINIEERRKDHYQMLTHHIVTSTLLGSAYVYSFYNVANVVLCIMDIVDFLLPAAKMLKYMGYERICTIAFGVFLATWFIARHVIYMMLWWSIYQNVPDAMSFGCYLGATGQKLIDVSPDSWGSLIYPFRDIDGPICMSFRIKWAFLTLLLILQMLSLIWFGMILRVAVHVLRTGSSAEDTRSDDEGEESTEAVRPVRRGSPRRQEDYEENGWSKSVAVNGSAQNHHPVRIRTARGRVTLSDQNERKALLGRIGCDKPS</sequence>
<feature type="compositionally biased region" description="Acidic residues" evidence="7">
    <location>
        <begin position="372"/>
        <end position="381"/>
    </location>
</feature>
<keyword evidence="3 6" id="KW-0812">Transmembrane</keyword>
<evidence type="ECO:0000313" key="11">
    <source>
        <dbReference type="Proteomes" id="UP000054565"/>
    </source>
</evidence>